<dbReference type="EMBL" id="CATNWA010008984">
    <property type="protein sequence ID" value="CAI9557238.1"/>
    <property type="molecule type" value="Genomic_DNA"/>
</dbReference>
<dbReference type="Proteomes" id="UP001162483">
    <property type="component" value="Unassembled WGS sequence"/>
</dbReference>
<evidence type="ECO:0000313" key="2">
    <source>
        <dbReference type="Proteomes" id="UP001162483"/>
    </source>
</evidence>
<proteinExistence type="predicted"/>
<organism evidence="1 2">
    <name type="scientific">Staurois parvus</name>
    <dbReference type="NCBI Taxonomy" id="386267"/>
    <lineage>
        <taxon>Eukaryota</taxon>
        <taxon>Metazoa</taxon>
        <taxon>Chordata</taxon>
        <taxon>Craniata</taxon>
        <taxon>Vertebrata</taxon>
        <taxon>Euteleostomi</taxon>
        <taxon>Amphibia</taxon>
        <taxon>Batrachia</taxon>
        <taxon>Anura</taxon>
        <taxon>Neobatrachia</taxon>
        <taxon>Ranoidea</taxon>
        <taxon>Ranidae</taxon>
        <taxon>Staurois</taxon>
    </lineage>
</organism>
<protein>
    <submittedName>
        <fullName evidence="1">Uncharacterized protein</fullName>
    </submittedName>
</protein>
<comment type="caution">
    <text evidence="1">The sequence shown here is derived from an EMBL/GenBank/DDBJ whole genome shotgun (WGS) entry which is preliminary data.</text>
</comment>
<reference evidence="1" key="1">
    <citation type="submission" date="2023-05" db="EMBL/GenBank/DDBJ databases">
        <authorList>
            <person name="Stuckert A."/>
        </authorList>
    </citation>
    <scope>NUCLEOTIDE SEQUENCE</scope>
</reference>
<gene>
    <name evidence="1" type="ORF">SPARVUS_LOCUS4670655</name>
</gene>
<sequence length="87" mass="9923">MTAFLKPPNTNRPSTASLTLHQSYLKNKACVHPFSFHLQEICLEINLWQRMSEASVNQKNVLEMQHSVFVMKSLVPRSSVIITVLVL</sequence>
<accession>A0ABN9CCE2</accession>
<name>A0ABN9CCE2_9NEOB</name>
<evidence type="ECO:0000313" key="1">
    <source>
        <dbReference type="EMBL" id="CAI9557238.1"/>
    </source>
</evidence>
<keyword evidence="2" id="KW-1185">Reference proteome</keyword>